<dbReference type="Pfam" id="PF19362">
    <property type="entry name" value="DUF5938"/>
    <property type="match status" value="1"/>
</dbReference>
<evidence type="ECO:0000259" key="1">
    <source>
        <dbReference type="Pfam" id="PF03435"/>
    </source>
</evidence>
<dbReference type="RefSeq" id="WP_235725216.1">
    <property type="nucleotide sequence ID" value="NZ_JAKGCU010000022.1"/>
</dbReference>
<sequence length="375" mass="40676">MATDKRVVVYGASGYTGRLICEYLREYNIPFLAAGRSLSRLKSVVEAVPGIDTVDHEIVEVEHSKDALVETFRGADVVLNTVGPFARWGHPVVEACLEIGAHYTDSNGEQNWMIDVEAKYSAEFSSRGLVLTPGLAQMYSIGEIAANICLETPGLDTLDIEVFWKGHPTVASTNTILTNAAFSKAYYLEQNEYVEWPADDGLTQVVVPGQHELGLALPWGGTSHPVWFKNDPRVANARALGGVFNRPLMEGVPQMVAAALAEMEGKTETEKYQIIDAISGSIRSETPPRENPRINTSLDSVYASGPLGRVHCVIHGNCNYKQTALLNVHAAAHLLKAPPRAVGFASSCEAFGYRELLGVLKAFGLVLDPIVTAHS</sequence>
<dbReference type="PANTHER" id="PTHR43781:SF1">
    <property type="entry name" value="SACCHAROPINE DEHYDROGENASE"/>
    <property type="match status" value="1"/>
</dbReference>
<reference evidence="3" key="1">
    <citation type="submission" date="2022-01" db="EMBL/GenBank/DDBJ databases">
        <title>Gordonia xiamenensis sp. nov., isolated from surface seawater in Xiamen.</title>
        <authorList>
            <person name="He Y.F."/>
        </authorList>
    </citation>
    <scope>NUCLEOTIDE SEQUENCE</scope>
    <source>
        <strain evidence="3">GW1C4-4</strain>
    </source>
</reference>
<dbReference type="Gene3D" id="3.40.50.720">
    <property type="entry name" value="NAD(P)-binding Rossmann-like Domain"/>
    <property type="match status" value="1"/>
</dbReference>
<evidence type="ECO:0000259" key="2">
    <source>
        <dbReference type="Pfam" id="PF19362"/>
    </source>
</evidence>
<feature type="domain" description="DUF5938" evidence="2">
    <location>
        <begin position="141"/>
        <end position="374"/>
    </location>
</feature>
<dbReference type="InterPro" id="IPR045982">
    <property type="entry name" value="DUF5938"/>
</dbReference>
<dbReference type="SUPFAM" id="SSF51735">
    <property type="entry name" value="NAD(P)-binding Rossmann-fold domains"/>
    <property type="match status" value="1"/>
</dbReference>
<organism evidence="3 4">
    <name type="scientific">Gordonia tangerina</name>
    <dbReference type="NCBI Taxonomy" id="2911060"/>
    <lineage>
        <taxon>Bacteria</taxon>
        <taxon>Bacillati</taxon>
        <taxon>Actinomycetota</taxon>
        <taxon>Actinomycetes</taxon>
        <taxon>Mycobacteriales</taxon>
        <taxon>Gordoniaceae</taxon>
        <taxon>Gordonia</taxon>
    </lineage>
</organism>
<comment type="caution">
    <text evidence="3">The sequence shown here is derived from an EMBL/GenBank/DDBJ whole genome shotgun (WGS) entry which is preliminary data.</text>
</comment>
<dbReference type="InterPro" id="IPR036291">
    <property type="entry name" value="NAD(P)-bd_dom_sf"/>
</dbReference>
<dbReference type="Pfam" id="PF03435">
    <property type="entry name" value="Sacchrp_dh_NADP"/>
    <property type="match status" value="1"/>
</dbReference>
<dbReference type="InterPro" id="IPR005097">
    <property type="entry name" value="Sacchrp_dh_NADP-bd"/>
</dbReference>
<evidence type="ECO:0000313" key="3">
    <source>
        <dbReference type="EMBL" id="MCF3940469.1"/>
    </source>
</evidence>
<proteinExistence type="predicted"/>
<keyword evidence="4" id="KW-1185">Reference proteome</keyword>
<dbReference type="Proteomes" id="UP001108089">
    <property type="component" value="Unassembled WGS sequence"/>
</dbReference>
<dbReference type="PANTHER" id="PTHR43781">
    <property type="entry name" value="SACCHAROPINE DEHYDROGENASE"/>
    <property type="match status" value="1"/>
</dbReference>
<feature type="domain" description="Saccharopine dehydrogenase NADP binding" evidence="1">
    <location>
        <begin position="7"/>
        <end position="121"/>
    </location>
</feature>
<accession>A0ABS9DQG0</accession>
<evidence type="ECO:0000313" key="4">
    <source>
        <dbReference type="Proteomes" id="UP001108089"/>
    </source>
</evidence>
<name>A0ABS9DQG0_9ACTN</name>
<dbReference type="EMBL" id="JAKGCU010000022">
    <property type="protein sequence ID" value="MCF3940469.1"/>
    <property type="molecule type" value="Genomic_DNA"/>
</dbReference>
<gene>
    <name evidence="3" type="ORF">L1892_19035</name>
</gene>
<protein>
    <submittedName>
        <fullName evidence="3">DUF5938 domain-containing protein</fullName>
    </submittedName>
</protein>